<dbReference type="Pfam" id="PF00561">
    <property type="entry name" value="Abhydrolase_1"/>
    <property type="match status" value="1"/>
</dbReference>
<dbReference type="FunFam" id="3.40.50.1820:FF:000161">
    <property type="entry name" value="Epoxide hydrolase"/>
    <property type="match status" value="1"/>
</dbReference>
<dbReference type="GO" id="GO:0004301">
    <property type="term" value="F:epoxide hydrolase activity"/>
    <property type="evidence" value="ECO:0007669"/>
    <property type="project" value="UniProtKB-EC"/>
</dbReference>
<reference evidence="9" key="2">
    <citation type="journal article" date="2024" name="Plant">
        <title>Genomic evolution and insights into agronomic trait innovations of Sesamum species.</title>
        <authorList>
            <person name="Miao H."/>
            <person name="Wang L."/>
            <person name="Qu L."/>
            <person name="Liu H."/>
            <person name="Sun Y."/>
            <person name="Le M."/>
            <person name="Wang Q."/>
            <person name="Wei S."/>
            <person name="Zheng Y."/>
            <person name="Lin W."/>
            <person name="Duan Y."/>
            <person name="Cao H."/>
            <person name="Xiong S."/>
            <person name="Wang X."/>
            <person name="Wei L."/>
            <person name="Li C."/>
            <person name="Ma Q."/>
            <person name="Ju M."/>
            <person name="Zhao R."/>
            <person name="Li G."/>
            <person name="Mu C."/>
            <person name="Tian Q."/>
            <person name="Mei H."/>
            <person name="Zhang T."/>
            <person name="Gao T."/>
            <person name="Zhang H."/>
        </authorList>
    </citation>
    <scope>NUCLEOTIDE SEQUENCE</scope>
    <source>
        <strain evidence="9">G01</strain>
    </source>
</reference>
<evidence type="ECO:0000256" key="3">
    <source>
        <dbReference type="ARBA" id="ARBA00022801"/>
    </source>
</evidence>
<comment type="similarity">
    <text evidence="4">Belongs to the AB hydrolase superfamily. Epoxide hydrolase family.</text>
</comment>
<dbReference type="PRINTS" id="PR00111">
    <property type="entry name" value="ABHYDROLASE"/>
</dbReference>
<comment type="catalytic activity">
    <reaction evidence="5">
        <text>an epoxide + H2O = an ethanediol</text>
        <dbReference type="Rhea" id="RHEA:19037"/>
        <dbReference type="ChEBI" id="CHEBI:15377"/>
        <dbReference type="ChEBI" id="CHEBI:32955"/>
        <dbReference type="ChEBI" id="CHEBI:140594"/>
        <dbReference type="EC" id="3.3.2.10"/>
    </reaction>
    <physiologicalReaction direction="left-to-right" evidence="5">
        <dbReference type="Rhea" id="RHEA:19038"/>
    </physiologicalReaction>
</comment>
<evidence type="ECO:0000256" key="1">
    <source>
        <dbReference type="ARBA" id="ARBA00004721"/>
    </source>
</evidence>
<dbReference type="AlphaFoldDB" id="A0AAW2QU12"/>
<sequence>MVEDVEAVSLNRGPQSKLEVGDLLSIASAETEARSAEMENIVHKNLHVNGINMHVAEIGDGPPVLFLHGFPELWYSWRHQMLYLSARGYRAIAPDLRGYGDTDAPPSPSAYTAFHIVGDLVALLDALGLQQVFLVAHDWGALIAWCFCLFRPDRIKALVNMSVQFHPRHPEIKTLQRYRDLLGDDFYMCRFQKPGEAEEAFACEEITQVMKSLFSFRGGRPVVVPKELGLEVLFRAPAELPPWLTEEDINYFAAKFKKTGFTGGLNYYRAMDLTWELMGPWTGVEVKVPVKFIIGDADITYHVPGVEEYIHKGGFKKDVPDLEVVVMEGVAHFINQEKAEEVSHHIYQYITRF</sequence>
<dbReference type="InterPro" id="IPR000639">
    <property type="entry name" value="Epox_hydrolase-like"/>
</dbReference>
<accession>A0AAW2QU12</accession>
<evidence type="ECO:0000256" key="7">
    <source>
        <dbReference type="ARBA" id="ARBA00093212"/>
    </source>
</evidence>
<dbReference type="EC" id="3.3.2.10" evidence="2"/>
<dbReference type="InterPro" id="IPR000073">
    <property type="entry name" value="AB_hydrolase_1"/>
</dbReference>
<comment type="caution">
    <text evidence="9">The sequence shown here is derived from an EMBL/GenBank/DDBJ whole genome shotgun (WGS) entry which is preliminary data.</text>
</comment>
<protein>
    <recommendedName>
        <fullName evidence="2">soluble epoxide hydrolase</fullName>
        <ecNumber evidence="2">3.3.2.10</ecNumber>
    </recommendedName>
</protein>
<dbReference type="EMBL" id="JACGWK010000002">
    <property type="protein sequence ID" value="KAL0371472.1"/>
    <property type="molecule type" value="Genomic_DNA"/>
</dbReference>
<gene>
    <name evidence="9" type="ORF">Sangu_0465300</name>
</gene>
<evidence type="ECO:0000256" key="2">
    <source>
        <dbReference type="ARBA" id="ARBA00013006"/>
    </source>
</evidence>
<name>A0AAW2QU12_9LAMI</name>
<evidence type="ECO:0000313" key="9">
    <source>
        <dbReference type="EMBL" id="KAL0371472.1"/>
    </source>
</evidence>
<dbReference type="SUPFAM" id="SSF53474">
    <property type="entry name" value="alpha/beta-Hydrolases"/>
    <property type="match status" value="1"/>
</dbReference>
<proteinExistence type="inferred from homology"/>
<dbReference type="PRINTS" id="PR00412">
    <property type="entry name" value="EPOXHYDRLASE"/>
</dbReference>
<dbReference type="PANTHER" id="PTHR43329">
    <property type="entry name" value="EPOXIDE HYDROLASE"/>
    <property type="match status" value="1"/>
</dbReference>
<dbReference type="InterPro" id="IPR029058">
    <property type="entry name" value="AB_hydrolase_fold"/>
</dbReference>
<evidence type="ECO:0000259" key="8">
    <source>
        <dbReference type="Pfam" id="PF00561"/>
    </source>
</evidence>
<dbReference type="Gene3D" id="3.40.50.1820">
    <property type="entry name" value="alpha/beta hydrolase"/>
    <property type="match status" value="1"/>
</dbReference>
<keyword evidence="3 9" id="KW-0378">Hydrolase</keyword>
<reference evidence="9" key="1">
    <citation type="submission" date="2020-06" db="EMBL/GenBank/DDBJ databases">
        <authorList>
            <person name="Li T."/>
            <person name="Hu X."/>
            <person name="Zhang T."/>
            <person name="Song X."/>
            <person name="Zhang H."/>
            <person name="Dai N."/>
            <person name="Sheng W."/>
            <person name="Hou X."/>
            <person name="Wei L."/>
        </authorList>
    </citation>
    <scope>NUCLEOTIDE SEQUENCE</scope>
    <source>
        <strain evidence="9">G01</strain>
        <tissue evidence="9">Leaf</tissue>
    </source>
</reference>
<evidence type="ECO:0000256" key="5">
    <source>
        <dbReference type="ARBA" id="ARBA00051067"/>
    </source>
</evidence>
<comment type="function">
    <text evidence="6">Epoxide hydrolase involved in the biosynthesis of cucurbitacin and mogroside tetracyclic triterpene natural products (e.g. siamenoside I and mogrosides IV, V and VI). Cucurbitacins have cytotoxic properties and exhibit deterrent taste as a defense barrier against herbivores. Mogrosides are nonsugar highly oxygenated compounds used as high-intensity zero-calorie sweeteners; they also possess pharmacological properties such as regulating immunity, lowering blood sugar and lipid levels, protecting the liver, and acting as antioxidants and antitumor agents. Catalyzes the hydrolysis of aromatic epoxide-containing substrates, such as the conversion of 24,25-epoxycucurbitadienol to 24,25-dihydroxycucurbitadienol.</text>
</comment>
<comment type="catalytic activity">
    <reaction evidence="7">
        <text>(24S)-24,25-epoxycucurbitadienol + H2O = (24R)-24,25-dihydroxycucurbitadienol</text>
        <dbReference type="Rhea" id="RHEA:81855"/>
        <dbReference type="ChEBI" id="CHEBI:15377"/>
        <dbReference type="ChEBI" id="CHEBI:229949"/>
        <dbReference type="ChEBI" id="CHEBI:229950"/>
    </reaction>
    <physiologicalReaction direction="left-to-right" evidence="7">
        <dbReference type="Rhea" id="RHEA:81856"/>
    </physiologicalReaction>
</comment>
<evidence type="ECO:0000256" key="4">
    <source>
        <dbReference type="ARBA" id="ARBA00038334"/>
    </source>
</evidence>
<comment type="pathway">
    <text evidence="1">Secondary metabolite biosynthesis; terpenoid biosynthesis.</text>
</comment>
<evidence type="ECO:0000256" key="6">
    <source>
        <dbReference type="ARBA" id="ARBA00058358"/>
    </source>
</evidence>
<organism evidence="9">
    <name type="scientific">Sesamum angustifolium</name>
    <dbReference type="NCBI Taxonomy" id="2727405"/>
    <lineage>
        <taxon>Eukaryota</taxon>
        <taxon>Viridiplantae</taxon>
        <taxon>Streptophyta</taxon>
        <taxon>Embryophyta</taxon>
        <taxon>Tracheophyta</taxon>
        <taxon>Spermatophyta</taxon>
        <taxon>Magnoliopsida</taxon>
        <taxon>eudicotyledons</taxon>
        <taxon>Gunneridae</taxon>
        <taxon>Pentapetalae</taxon>
        <taxon>asterids</taxon>
        <taxon>lamiids</taxon>
        <taxon>Lamiales</taxon>
        <taxon>Pedaliaceae</taxon>
        <taxon>Sesamum</taxon>
    </lineage>
</organism>
<feature type="domain" description="AB hydrolase-1" evidence="8">
    <location>
        <begin position="62"/>
        <end position="179"/>
    </location>
</feature>